<protein>
    <submittedName>
        <fullName evidence="1">Uncharacterized protein</fullName>
    </submittedName>
</protein>
<comment type="caution">
    <text evidence="1">The sequence shown here is derived from an EMBL/GenBank/DDBJ whole genome shotgun (WGS) entry which is preliminary data.</text>
</comment>
<gene>
    <name evidence="1" type="ORF">DQK91_16045</name>
</gene>
<name>A0A6P1ZH44_9BACT</name>
<evidence type="ECO:0000313" key="1">
    <source>
        <dbReference type="EMBL" id="TVM32045.1"/>
    </source>
</evidence>
<evidence type="ECO:0000313" key="2">
    <source>
        <dbReference type="Proteomes" id="UP000434052"/>
    </source>
</evidence>
<organism evidence="1 2">
    <name type="scientific">Oceanidesulfovibrio marinus</name>
    <dbReference type="NCBI Taxonomy" id="370038"/>
    <lineage>
        <taxon>Bacteria</taxon>
        <taxon>Pseudomonadati</taxon>
        <taxon>Thermodesulfobacteriota</taxon>
        <taxon>Desulfovibrionia</taxon>
        <taxon>Desulfovibrionales</taxon>
        <taxon>Desulfovibrionaceae</taxon>
        <taxon>Oceanidesulfovibrio</taxon>
    </lineage>
</organism>
<proteinExistence type="predicted"/>
<sequence>MHPAKKSTLMVDLIGITDTCFLLLFVKCHTVFRLEPGFGVTWQTCIFIADCSFFVRYCISIRPICRITEYFDMKFLYVVDQ</sequence>
<reference evidence="1 2" key="1">
    <citation type="submission" date="2018-06" db="EMBL/GenBank/DDBJ databases">
        <title>Complete genome of Desulfovibrio marinus P48SEP.</title>
        <authorList>
            <person name="Crispim J.S."/>
            <person name="Vidigal P.M.P."/>
            <person name="Silva L.C.F."/>
            <person name="Araujo L.C."/>
            <person name="Laguardia C.N."/>
            <person name="Dias R.S."/>
            <person name="Sousa M.P."/>
            <person name="Paula S.O."/>
            <person name="Silva C."/>
        </authorList>
    </citation>
    <scope>NUCLEOTIDE SEQUENCE [LARGE SCALE GENOMIC DNA]</scope>
    <source>
        <strain evidence="1 2">P48SEP</strain>
    </source>
</reference>
<dbReference type="EMBL" id="QMIF01000012">
    <property type="protein sequence ID" value="TVM32045.1"/>
    <property type="molecule type" value="Genomic_DNA"/>
</dbReference>
<dbReference type="Proteomes" id="UP000434052">
    <property type="component" value="Unassembled WGS sequence"/>
</dbReference>
<dbReference type="AlphaFoldDB" id="A0A6P1ZH44"/>
<accession>A0A6P1ZH44</accession>